<dbReference type="KEGG" id="cgob:115017010"/>
<comment type="similarity">
    <text evidence="1 3">Belongs to the heparin-binding growth factors family.</text>
</comment>
<keyword evidence="2" id="KW-0339">Growth factor</keyword>
<dbReference type="PROSITE" id="PS00247">
    <property type="entry name" value="HBGF_FGF"/>
    <property type="match status" value="1"/>
</dbReference>
<dbReference type="SMART" id="SM00442">
    <property type="entry name" value="FGF"/>
    <property type="match status" value="1"/>
</dbReference>
<dbReference type="OrthoDB" id="10008525at2759"/>
<sequence>MTSGELQQINKVKGKTRFSHLRETPDNQRINSTGDYSKVSHNTAGFTTSSSCITITINITDNATTSTAVILRVSTPTVPVSLWVPRQRRCSRSVRGSSSHSRSLSLHPAQHAPAPEHLHSSPSSTTMCRWTVTQGVPVAWFNTCPCYRPPSLILSLTFLLLLLLLGPSSSAPLSALSLNSEKHYNAPRGTPPHIFISHQPPSSSPAPLYASSARLPRATNESSSSATVVGRHVRSSYNHLQGDVRRRKLFSYQKFFLRIDKKGKVNGTKSEDDPYSMLEIKSVDVGVVAIRGLSSNYYLAISKKGELYGARDFGPDCRLIERIEENKYNTYASAEWRNKKKHMFVGLNANGKPMRGKKTRRKNTATHFLPIVVQPR</sequence>
<dbReference type="GeneID" id="115017010"/>
<evidence type="ECO:0000313" key="5">
    <source>
        <dbReference type="Proteomes" id="UP000504630"/>
    </source>
</evidence>
<dbReference type="GO" id="GO:0008083">
    <property type="term" value="F:growth factor activity"/>
    <property type="evidence" value="ECO:0007669"/>
    <property type="project" value="UniProtKB-KW"/>
</dbReference>
<gene>
    <name evidence="6" type="primary">LOC115017010</name>
</gene>
<dbReference type="AlphaFoldDB" id="A0A6J2QTK1"/>
<proteinExistence type="inferred from homology"/>
<dbReference type="PRINTS" id="PR00262">
    <property type="entry name" value="IL1HBGF"/>
</dbReference>
<organism evidence="5 6">
    <name type="scientific">Cottoperca gobio</name>
    <name type="common">Frogmouth</name>
    <name type="synonym">Aphritis gobio</name>
    <dbReference type="NCBI Taxonomy" id="56716"/>
    <lineage>
        <taxon>Eukaryota</taxon>
        <taxon>Metazoa</taxon>
        <taxon>Chordata</taxon>
        <taxon>Craniata</taxon>
        <taxon>Vertebrata</taxon>
        <taxon>Euteleostomi</taxon>
        <taxon>Actinopterygii</taxon>
        <taxon>Neopterygii</taxon>
        <taxon>Teleostei</taxon>
        <taxon>Neoteleostei</taxon>
        <taxon>Acanthomorphata</taxon>
        <taxon>Eupercaria</taxon>
        <taxon>Perciformes</taxon>
        <taxon>Notothenioidei</taxon>
        <taxon>Bovichtidae</taxon>
        <taxon>Cottoperca</taxon>
    </lineage>
</organism>
<dbReference type="Pfam" id="PF00167">
    <property type="entry name" value="FGF"/>
    <property type="match status" value="1"/>
</dbReference>
<evidence type="ECO:0000256" key="2">
    <source>
        <dbReference type="ARBA" id="ARBA00023030"/>
    </source>
</evidence>
<dbReference type="SUPFAM" id="SSF50353">
    <property type="entry name" value="Cytokine"/>
    <property type="match status" value="1"/>
</dbReference>
<protein>
    <recommendedName>
        <fullName evidence="3">Fibroblast growth factor</fullName>
        <shortName evidence="3">FGF</shortName>
    </recommendedName>
</protein>
<dbReference type="InterPro" id="IPR002209">
    <property type="entry name" value="Fibroblast_GF_fam"/>
</dbReference>
<feature type="compositionally biased region" description="Low complexity" evidence="4">
    <location>
        <begin position="93"/>
        <end position="105"/>
    </location>
</feature>
<dbReference type="RefSeq" id="XP_029301031.1">
    <property type="nucleotide sequence ID" value="XM_029445171.1"/>
</dbReference>
<dbReference type="InterPro" id="IPR008996">
    <property type="entry name" value="IL1/FGF"/>
</dbReference>
<dbReference type="InParanoid" id="A0A6J2QTK1"/>
<dbReference type="Gene3D" id="2.80.10.50">
    <property type="match status" value="1"/>
</dbReference>
<evidence type="ECO:0000313" key="6">
    <source>
        <dbReference type="RefSeq" id="XP_029301031.1"/>
    </source>
</evidence>
<evidence type="ECO:0000256" key="4">
    <source>
        <dbReference type="SAM" id="MobiDB-lite"/>
    </source>
</evidence>
<dbReference type="PANTHER" id="PTHR11486">
    <property type="entry name" value="FIBROBLAST GROWTH FACTOR"/>
    <property type="match status" value="1"/>
</dbReference>
<evidence type="ECO:0000256" key="3">
    <source>
        <dbReference type="RuleBase" id="RU049442"/>
    </source>
</evidence>
<dbReference type="CDD" id="cd23306">
    <property type="entry name" value="beta-trefoil_FGF7-like"/>
    <property type="match status" value="1"/>
</dbReference>
<dbReference type="FunCoup" id="A0A6J2QTK1">
    <property type="interactions" value="582"/>
</dbReference>
<dbReference type="FunFam" id="2.80.10.50:FF:000004">
    <property type="entry name" value="Fibroblast growth factor"/>
    <property type="match status" value="1"/>
</dbReference>
<keyword evidence="5" id="KW-1185">Reference proteome</keyword>
<reference evidence="6" key="1">
    <citation type="submission" date="2025-08" db="UniProtKB">
        <authorList>
            <consortium name="RefSeq"/>
        </authorList>
    </citation>
    <scope>IDENTIFICATION</scope>
</reference>
<dbReference type="Proteomes" id="UP000504630">
    <property type="component" value="Chromosome 12"/>
</dbReference>
<dbReference type="PRINTS" id="PR00263">
    <property type="entry name" value="HBGFFGF"/>
</dbReference>
<name>A0A6J2QTK1_COTGO</name>
<accession>A0A6J2QTK1</accession>
<evidence type="ECO:0000256" key="1">
    <source>
        <dbReference type="ARBA" id="ARBA00007936"/>
    </source>
</evidence>
<feature type="region of interest" description="Disordered" evidence="4">
    <location>
        <begin position="93"/>
        <end position="124"/>
    </location>
</feature>